<dbReference type="InterPro" id="IPR007325">
    <property type="entry name" value="KFase/CYL"/>
</dbReference>
<sequence length="212" mass="22819">MPTFLDLTRPLHPDMPRFPTDPPLQVSEVESAAADSFEVLSYSFVGPTGTHVDAPSHVLPGGRTLADIPVHEMLLPLVVFSLISDGNVSFLTAADILTWECRHGRVPTGSFAALHTGWSPGEPQPGWSLDAVQLLDARGVVAIGHDTLNTDPSALTESGGYPAQRWWLEHDHWQVELLTGLEQVPVTGAQMWVSWPVPAGGSSFPCRAMAAV</sequence>
<name>A0ABW1QC49_9CORY</name>
<organism evidence="1 2">
    <name type="scientific">Corynebacterium nasicanis</name>
    <dbReference type="NCBI Taxonomy" id="1448267"/>
    <lineage>
        <taxon>Bacteria</taxon>
        <taxon>Bacillati</taxon>
        <taxon>Actinomycetota</taxon>
        <taxon>Actinomycetes</taxon>
        <taxon>Mycobacteriales</taxon>
        <taxon>Corynebacteriaceae</taxon>
        <taxon>Corynebacterium</taxon>
    </lineage>
</organism>
<reference evidence="2" key="1">
    <citation type="journal article" date="2019" name="Int. J. Syst. Evol. Microbiol.">
        <title>The Global Catalogue of Microorganisms (GCM) 10K type strain sequencing project: providing services to taxonomists for standard genome sequencing and annotation.</title>
        <authorList>
            <consortium name="The Broad Institute Genomics Platform"/>
            <consortium name="The Broad Institute Genome Sequencing Center for Infectious Disease"/>
            <person name="Wu L."/>
            <person name="Ma J."/>
        </authorList>
    </citation>
    <scope>NUCLEOTIDE SEQUENCE [LARGE SCALE GENOMIC DNA]</scope>
    <source>
        <strain evidence="2">CCUG 51943</strain>
    </source>
</reference>
<dbReference type="RefSeq" id="WP_377000508.1">
    <property type="nucleotide sequence ID" value="NZ_JBHSQE010000003.1"/>
</dbReference>
<dbReference type="Gene3D" id="3.50.30.50">
    <property type="entry name" value="Putative cyclase"/>
    <property type="match status" value="1"/>
</dbReference>
<dbReference type="EMBL" id="JBHSQE010000003">
    <property type="protein sequence ID" value="MFC6146170.1"/>
    <property type="molecule type" value="Genomic_DNA"/>
</dbReference>
<gene>
    <name evidence="1" type="ORF">ACFPUZ_05050</name>
</gene>
<proteinExistence type="predicted"/>
<keyword evidence="1" id="KW-0378">Hydrolase</keyword>
<comment type="caution">
    <text evidence="1">The sequence shown here is derived from an EMBL/GenBank/DDBJ whole genome shotgun (WGS) entry which is preliminary data.</text>
</comment>
<evidence type="ECO:0000313" key="2">
    <source>
        <dbReference type="Proteomes" id="UP001596244"/>
    </source>
</evidence>
<dbReference type="Pfam" id="PF04199">
    <property type="entry name" value="Cyclase"/>
    <property type="match status" value="1"/>
</dbReference>
<protein>
    <submittedName>
        <fullName evidence="1">Cyclase family protein</fullName>
        <ecNumber evidence="1">3.5.-.-</ecNumber>
    </submittedName>
</protein>
<dbReference type="InterPro" id="IPR037175">
    <property type="entry name" value="KFase_sf"/>
</dbReference>
<keyword evidence="2" id="KW-1185">Reference proteome</keyword>
<dbReference type="EC" id="3.5.-.-" evidence="1"/>
<dbReference type="Proteomes" id="UP001596244">
    <property type="component" value="Unassembled WGS sequence"/>
</dbReference>
<evidence type="ECO:0000313" key="1">
    <source>
        <dbReference type="EMBL" id="MFC6146170.1"/>
    </source>
</evidence>
<dbReference type="SUPFAM" id="SSF102198">
    <property type="entry name" value="Putative cyclase"/>
    <property type="match status" value="1"/>
</dbReference>
<accession>A0ABW1QC49</accession>
<dbReference type="GO" id="GO:0016787">
    <property type="term" value="F:hydrolase activity"/>
    <property type="evidence" value="ECO:0007669"/>
    <property type="project" value="UniProtKB-KW"/>
</dbReference>